<sequence>MSVTVNATLSCTARRIFDRPPDEEITVLRRPSCVRRHLLSLHPSCMLSGPPNPHLELSRARSPRAPRSRPSPSPVACPLAFCSPNSNPSIDVSVTPTARTWPRGYHKTTTTACRAYRSR</sequence>
<gene>
    <name evidence="2" type="ORF">GSI_11887</name>
</gene>
<dbReference type="Proteomes" id="UP000230002">
    <property type="component" value="Unassembled WGS sequence"/>
</dbReference>
<evidence type="ECO:0000313" key="2">
    <source>
        <dbReference type="EMBL" id="PIL26132.1"/>
    </source>
</evidence>
<dbReference type="EMBL" id="AYKW01000045">
    <property type="protein sequence ID" value="PIL26132.1"/>
    <property type="molecule type" value="Genomic_DNA"/>
</dbReference>
<reference evidence="2 3" key="1">
    <citation type="journal article" date="2015" name="Sci. Rep.">
        <title>Chromosome-level genome map provides insights into diverse defense mechanisms in the medicinal fungus Ganoderma sinense.</title>
        <authorList>
            <person name="Zhu Y."/>
            <person name="Xu J."/>
            <person name="Sun C."/>
            <person name="Zhou S."/>
            <person name="Xu H."/>
            <person name="Nelson D.R."/>
            <person name="Qian J."/>
            <person name="Song J."/>
            <person name="Luo H."/>
            <person name="Xiang L."/>
            <person name="Li Y."/>
            <person name="Xu Z."/>
            <person name="Ji A."/>
            <person name="Wang L."/>
            <person name="Lu S."/>
            <person name="Hayward A."/>
            <person name="Sun W."/>
            <person name="Li X."/>
            <person name="Schwartz D.C."/>
            <person name="Wang Y."/>
            <person name="Chen S."/>
        </authorList>
    </citation>
    <scope>NUCLEOTIDE SEQUENCE [LARGE SCALE GENOMIC DNA]</scope>
    <source>
        <strain evidence="2 3">ZZ0214-1</strain>
    </source>
</reference>
<accession>A0A2G8RXA3</accession>
<feature type="region of interest" description="Disordered" evidence="1">
    <location>
        <begin position="47"/>
        <end position="73"/>
    </location>
</feature>
<proteinExistence type="predicted"/>
<evidence type="ECO:0000256" key="1">
    <source>
        <dbReference type="SAM" id="MobiDB-lite"/>
    </source>
</evidence>
<dbReference type="AlphaFoldDB" id="A0A2G8RXA3"/>
<organism evidence="2 3">
    <name type="scientific">Ganoderma sinense ZZ0214-1</name>
    <dbReference type="NCBI Taxonomy" id="1077348"/>
    <lineage>
        <taxon>Eukaryota</taxon>
        <taxon>Fungi</taxon>
        <taxon>Dikarya</taxon>
        <taxon>Basidiomycota</taxon>
        <taxon>Agaricomycotina</taxon>
        <taxon>Agaricomycetes</taxon>
        <taxon>Polyporales</taxon>
        <taxon>Polyporaceae</taxon>
        <taxon>Ganoderma</taxon>
    </lineage>
</organism>
<protein>
    <submittedName>
        <fullName evidence="2">Uncharacterized protein</fullName>
    </submittedName>
</protein>
<name>A0A2G8RXA3_9APHY</name>
<evidence type="ECO:0000313" key="3">
    <source>
        <dbReference type="Proteomes" id="UP000230002"/>
    </source>
</evidence>
<comment type="caution">
    <text evidence="2">The sequence shown here is derived from an EMBL/GenBank/DDBJ whole genome shotgun (WGS) entry which is preliminary data.</text>
</comment>
<keyword evidence="3" id="KW-1185">Reference proteome</keyword>